<organism evidence="3 4">
    <name type="scientific">Klebsormidium nitens</name>
    <name type="common">Green alga</name>
    <name type="synonym">Ulothrix nitens</name>
    <dbReference type="NCBI Taxonomy" id="105231"/>
    <lineage>
        <taxon>Eukaryota</taxon>
        <taxon>Viridiplantae</taxon>
        <taxon>Streptophyta</taxon>
        <taxon>Klebsormidiophyceae</taxon>
        <taxon>Klebsormidiales</taxon>
        <taxon>Klebsormidiaceae</taxon>
        <taxon>Klebsormidium</taxon>
    </lineage>
</organism>
<protein>
    <recommendedName>
        <fullName evidence="5">Protein DETOXIFICATION</fullName>
    </recommendedName>
</protein>
<dbReference type="OMA" id="RFENTWK"/>
<dbReference type="GO" id="GO:0016020">
    <property type="term" value="C:membrane"/>
    <property type="evidence" value="ECO:0000318"/>
    <property type="project" value="GO_Central"/>
</dbReference>
<evidence type="ECO:0000313" key="3">
    <source>
        <dbReference type="EMBL" id="GAQ90226.1"/>
    </source>
</evidence>
<dbReference type="PANTHER" id="PTHR11206">
    <property type="entry name" value="MULTIDRUG RESISTANCE PROTEIN"/>
    <property type="match status" value="1"/>
</dbReference>
<keyword evidence="2" id="KW-1133">Transmembrane helix</keyword>
<feature type="transmembrane region" description="Helical" evidence="2">
    <location>
        <begin position="102"/>
        <end position="119"/>
    </location>
</feature>
<evidence type="ECO:0000256" key="1">
    <source>
        <dbReference type="ARBA" id="ARBA00010199"/>
    </source>
</evidence>
<dbReference type="GO" id="GO:0022857">
    <property type="term" value="F:transmembrane transporter activity"/>
    <property type="evidence" value="ECO:0000318"/>
    <property type="project" value="GO_Central"/>
</dbReference>
<evidence type="ECO:0000313" key="4">
    <source>
        <dbReference type="Proteomes" id="UP000054558"/>
    </source>
</evidence>
<proteinExistence type="inferred from homology"/>
<keyword evidence="2" id="KW-0812">Transmembrane</keyword>
<accession>A0A1Y1IN83</accession>
<name>A0A1Y1IN83_KLENI</name>
<dbReference type="Pfam" id="PF01554">
    <property type="entry name" value="MatE"/>
    <property type="match status" value="1"/>
</dbReference>
<dbReference type="OrthoDB" id="2126698at2759"/>
<evidence type="ECO:0008006" key="5">
    <source>
        <dbReference type="Google" id="ProtNLM"/>
    </source>
</evidence>
<gene>
    <name evidence="3" type="ORF">KFL_006150080</name>
</gene>
<comment type="similarity">
    <text evidence="1">Belongs to the multi antimicrobial extrusion (MATE) (TC 2.A.66.1) family.</text>
</comment>
<evidence type="ECO:0000256" key="2">
    <source>
        <dbReference type="SAM" id="Phobius"/>
    </source>
</evidence>
<feature type="transmembrane region" description="Helical" evidence="2">
    <location>
        <begin position="58"/>
        <end position="82"/>
    </location>
</feature>
<feature type="transmembrane region" description="Helical" evidence="2">
    <location>
        <begin position="29"/>
        <end position="52"/>
    </location>
</feature>
<dbReference type="Proteomes" id="UP000054558">
    <property type="component" value="Unassembled WGS sequence"/>
</dbReference>
<feature type="transmembrane region" description="Helical" evidence="2">
    <location>
        <begin position="139"/>
        <end position="160"/>
    </location>
</feature>
<dbReference type="GO" id="GO:0042910">
    <property type="term" value="F:xenobiotic transmembrane transporter activity"/>
    <property type="evidence" value="ECO:0007669"/>
    <property type="project" value="InterPro"/>
</dbReference>
<dbReference type="AlphaFoldDB" id="A0A1Y1IN83"/>
<dbReference type="GO" id="GO:0015297">
    <property type="term" value="F:antiporter activity"/>
    <property type="evidence" value="ECO:0007669"/>
    <property type="project" value="InterPro"/>
</dbReference>
<keyword evidence="4" id="KW-1185">Reference proteome</keyword>
<dbReference type="EMBL" id="DF237564">
    <property type="protein sequence ID" value="GAQ90226.1"/>
    <property type="molecule type" value="Genomic_DNA"/>
</dbReference>
<reference evidence="3 4" key="1">
    <citation type="journal article" date="2014" name="Nat. Commun.">
        <title>Klebsormidium flaccidum genome reveals primary factors for plant terrestrial adaptation.</title>
        <authorList>
            <person name="Hori K."/>
            <person name="Maruyama F."/>
            <person name="Fujisawa T."/>
            <person name="Togashi T."/>
            <person name="Yamamoto N."/>
            <person name="Seo M."/>
            <person name="Sato S."/>
            <person name="Yamada T."/>
            <person name="Mori H."/>
            <person name="Tajima N."/>
            <person name="Moriyama T."/>
            <person name="Ikeuchi M."/>
            <person name="Watanabe M."/>
            <person name="Wada H."/>
            <person name="Kobayashi K."/>
            <person name="Saito M."/>
            <person name="Masuda T."/>
            <person name="Sasaki-Sekimoto Y."/>
            <person name="Mashiguchi K."/>
            <person name="Awai K."/>
            <person name="Shimojima M."/>
            <person name="Masuda S."/>
            <person name="Iwai M."/>
            <person name="Nobusawa T."/>
            <person name="Narise T."/>
            <person name="Kondo S."/>
            <person name="Saito H."/>
            <person name="Sato R."/>
            <person name="Murakawa M."/>
            <person name="Ihara Y."/>
            <person name="Oshima-Yamada Y."/>
            <person name="Ohtaka K."/>
            <person name="Satoh M."/>
            <person name="Sonobe K."/>
            <person name="Ishii M."/>
            <person name="Ohtani R."/>
            <person name="Kanamori-Sato M."/>
            <person name="Honoki R."/>
            <person name="Miyazaki D."/>
            <person name="Mochizuki H."/>
            <person name="Umetsu J."/>
            <person name="Higashi K."/>
            <person name="Shibata D."/>
            <person name="Kamiya Y."/>
            <person name="Sato N."/>
            <person name="Nakamura Y."/>
            <person name="Tabata S."/>
            <person name="Ida S."/>
            <person name="Kurokawa K."/>
            <person name="Ohta H."/>
        </authorList>
    </citation>
    <scope>NUCLEOTIDE SEQUENCE [LARGE SCALE GENOMIC DNA]</scope>
    <source>
        <strain evidence="3 4">NIES-2285</strain>
    </source>
</reference>
<sequence length="187" mass="20381">MEAGALDEQSPVQALEEATREELKALCRIAWPVAVANCLMNLRLLISLAFLGRLGGGLALTTVNVTAQAVMFGLALALEPLLGGAYGAKDFKAMGAWLQRSLLILWLTGVPISILWLNAEPILIACAQDPAIAHVTGAFLRYLLPQVFLLGAIMPLRLFLRSQDFVDSCGLAKRRWLRRNDALRVCL</sequence>
<keyword evidence="2" id="KW-0472">Membrane</keyword>
<dbReference type="InterPro" id="IPR002528">
    <property type="entry name" value="MATE_fam"/>
</dbReference>